<evidence type="ECO:0000256" key="1">
    <source>
        <dbReference type="ARBA" id="ARBA00004123"/>
    </source>
</evidence>
<dbReference type="GO" id="GO:0000502">
    <property type="term" value="C:proteasome complex"/>
    <property type="evidence" value="ECO:0007669"/>
    <property type="project" value="UniProtKB-KW"/>
</dbReference>
<dbReference type="SMART" id="SM00382">
    <property type="entry name" value="AAA"/>
    <property type="match status" value="1"/>
</dbReference>
<dbReference type="Proteomes" id="UP001165190">
    <property type="component" value="Unassembled WGS sequence"/>
</dbReference>
<dbReference type="InterPro" id="IPR041569">
    <property type="entry name" value="AAA_lid_3"/>
</dbReference>
<dbReference type="GO" id="GO:0005524">
    <property type="term" value="F:ATP binding"/>
    <property type="evidence" value="ECO:0007669"/>
    <property type="project" value="UniProtKB-KW"/>
</dbReference>
<dbReference type="InterPro" id="IPR012340">
    <property type="entry name" value="NA-bd_OB-fold"/>
</dbReference>
<comment type="similarity">
    <text evidence="3 9">Belongs to the AAA ATPase family.</text>
</comment>
<dbReference type="FunFam" id="3.40.50.300:FF:000034">
    <property type="entry name" value="26S protease regulatory subunit 10B"/>
    <property type="match status" value="1"/>
</dbReference>
<dbReference type="GO" id="GO:0005737">
    <property type="term" value="C:cytoplasm"/>
    <property type="evidence" value="ECO:0007669"/>
    <property type="project" value="UniProtKB-SubCell"/>
</dbReference>
<organism evidence="12 13">
    <name type="scientific">Hibiscus trionum</name>
    <name type="common">Flower of an hour</name>
    <dbReference type="NCBI Taxonomy" id="183268"/>
    <lineage>
        <taxon>Eukaryota</taxon>
        <taxon>Viridiplantae</taxon>
        <taxon>Streptophyta</taxon>
        <taxon>Embryophyta</taxon>
        <taxon>Tracheophyta</taxon>
        <taxon>Spermatophyta</taxon>
        <taxon>Magnoliopsida</taxon>
        <taxon>eudicotyledons</taxon>
        <taxon>Gunneridae</taxon>
        <taxon>Pentapetalae</taxon>
        <taxon>rosids</taxon>
        <taxon>malvids</taxon>
        <taxon>Malvales</taxon>
        <taxon>Malvaceae</taxon>
        <taxon>Malvoideae</taxon>
        <taxon>Hibiscus</taxon>
    </lineage>
</organism>
<evidence type="ECO:0000259" key="11">
    <source>
        <dbReference type="SMART" id="SM00382"/>
    </source>
</evidence>
<dbReference type="PANTHER" id="PTHR23073">
    <property type="entry name" value="26S PROTEASOME REGULATORY SUBUNIT"/>
    <property type="match status" value="1"/>
</dbReference>
<gene>
    <name evidence="12" type="ORF">HRI_004368300</name>
</gene>
<evidence type="ECO:0000256" key="7">
    <source>
        <dbReference type="ARBA" id="ARBA00022942"/>
    </source>
</evidence>
<keyword evidence="5 9" id="KW-0547">Nucleotide-binding</keyword>
<evidence type="ECO:0000256" key="10">
    <source>
        <dbReference type="SAM" id="MobiDB-lite"/>
    </source>
</evidence>
<keyword evidence="6 9" id="KW-0067">ATP-binding</keyword>
<dbReference type="InterPro" id="IPR003959">
    <property type="entry name" value="ATPase_AAA_core"/>
</dbReference>
<keyword evidence="4" id="KW-0963">Cytoplasm</keyword>
<keyword evidence="13" id="KW-1185">Reference proteome</keyword>
<dbReference type="InterPro" id="IPR050221">
    <property type="entry name" value="26S_Proteasome_ATPase"/>
</dbReference>
<dbReference type="Gene3D" id="2.40.50.140">
    <property type="entry name" value="Nucleic acid-binding proteins"/>
    <property type="match status" value="1"/>
</dbReference>
<dbReference type="Gene3D" id="1.10.8.60">
    <property type="match status" value="1"/>
</dbReference>
<sequence>MNKEEEDAIFRSRTKSGMHSKQSMDKEVMESKVEEALADLSAVKEEFKETEHDLKYLQSAGQFVGRVGRRLDKERFIVKVDDGERYLGGCGSEILNKRLTSGTRRVVVGCISKVDKEIVTSGIRVVLDRATLQITWILPPQVNEAVYYMARQDPGNISYSALGGLSDQLRELKDCIELPLLNPELFLNVGIKPPKGVLLYGPPGTGKTLLARAIASNVDATFLAVVSSAIIDKYIGEGARLIREMFRYARDHQPCIIFIDEIDAIGGRRSSYGKDSDHEAMVTMMELLNQLDGFDQLEKVKVIMATNRPDFLDPALVRPGRLDRKIEIPLPNEHSRMEILKIHVAPMAKQGEIDFEAIVRLAEGFNGADLRNVCTEAGILAIRADRDYAIQEDFMKAVRKLNEAKKLESSAH</sequence>
<dbReference type="InterPro" id="IPR027417">
    <property type="entry name" value="P-loop_NTPase"/>
</dbReference>
<evidence type="ECO:0000313" key="12">
    <source>
        <dbReference type="EMBL" id="GMJ06991.1"/>
    </source>
</evidence>
<dbReference type="OrthoDB" id="10341877at2759"/>
<feature type="domain" description="AAA+ ATPase" evidence="11">
    <location>
        <begin position="193"/>
        <end position="332"/>
    </location>
</feature>
<evidence type="ECO:0000256" key="8">
    <source>
        <dbReference type="ARBA" id="ARBA00023242"/>
    </source>
</evidence>
<keyword evidence="8" id="KW-0539">Nucleus</keyword>
<accession>A0A9W7J334</accession>
<comment type="subcellular location">
    <subcellularLocation>
        <location evidence="2">Cytoplasm</location>
    </subcellularLocation>
    <subcellularLocation>
        <location evidence="1">Nucleus</location>
    </subcellularLocation>
</comment>
<evidence type="ECO:0000256" key="2">
    <source>
        <dbReference type="ARBA" id="ARBA00004496"/>
    </source>
</evidence>
<dbReference type="Pfam" id="PF00004">
    <property type="entry name" value="AAA"/>
    <property type="match status" value="1"/>
</dbReference>
<dbReference type="InterPro" id="IPR003960">
    <property type="entry name" value="ATPase_AAA_CS"/>
</dbReference>
<protein>
    <recommendedName>
        <fullName evidence="11">AAA+ ATPase domain-containing protein</fullName>
    </recommendedName>
</protein>
<dbReference type="EMBL" id="BSYR01000047">
    <property type="protein sequence ID" value="GMJ06991.1"/>
    <property type="molecule type" value="Genomic_DNA"/>
</dbReference>
<dbReference type="InterPro" id="IPR003593">
    <property type="entry name" value="AAA+_ATPase"/>
</dbReference>
<evidence type="ECO:0000256" key="9">
    <source>
        <dbReference type="RuleBase" id="RU003651"/>
    </source>
</evidence>
<comment type="caution">
    <text evidence="12">The sequence shown here is derived from an EMBL/GenBank/DDBJ whole genome shotgun (WGS) entry which is preliminary data.</text>
</comment>
<dbReference type="SUPFAM" id="SSF52540">
    <property type="entry name" value="P-loop containing nucleoside triphosphate hydrolases"/>
    <property type="match status" value="1"/>
</dbReference>
<name>A0A9W7J334_HIBTR</name>
<feature type="region of interest" description="Disordered" evidence="10">
    <location>
        <begin position="1"/>
        <end position="27"/>
    </location>
</feature>
<dbReference type="AlphaFoldDB" id="A0A9W7J334"/>
<reference evidence="12" key="1">
    <citation type="submission" date="2023-05" db="EMBL/GenBank/DDBJ databases">
        <title>Genome and transcriptome analyses reveal genes involved in the formation of fine ridges on petal epidermal cells in Hibiscus trionum.</title>
        <authorList>
            <person name="Koshimizu S."/>
            <person name="Masuda S."/>
            <person name="Ishii T."/>
            <person name="Shirasu K."/>
            <person name="Hoshino A."/>
            <person name="Arita M."/>
        </authorList>
    </citation>
    <scope>NUCLEOTIDE SEQUENCE</scope>
    <source>
        <strain evidence="12">Hamamatsu line</strain>
    </source>
</reference>
<evidence type="ECO:0000256" key="3">
    <source>
        <dbReference type="ARBA" id="ARBA00006914"/>
    </source>
</evidence>
<evidence type="ECO:0000313" key="13">
    <source>
        <dbReference type="Proteomes" id="UP001165190"/>
    </source>
</evidence>
<evidence type="ECO:0000256" key="5">
    <source>
        <dbReference type="ARBA" id="ARBA00022741"/>
    </source>
</evidence>
<dbReference type="PROSITE" id="PS00674">
    <property type="entry name" value="AAA"/>
    <property type="match status" value="1"/>
</dbReference>
<evidence type="ECO:0000256" key="4">
    <source>
        <dbReference type="ARBA" id="ARBA00022490"/>
    </source>
</evidence>
<evidence type="ECO:0000256" key="6">
    <source>
        <dbReference type="ARBA" id="ARBA00022840"/>
    </source>
</evidence>
<dbReference type="GO" id="GO:0005634">
    <property type="term" value="C:nucleus"/>
    <property type="evidence" value="ECO:0007669"/>
    <property type="project" value="UniProtKB-SubCell"/>
</dbReference>
<dbReference type="GO" id="GO:0016887">
    <property type="term" value="F:ATP hydrolysis activity"/>
    <property type="evidence" value="ECO:0007669"/>
    <property type="project" value="InterPro"/>
</dbReference>
<keyword evidence="7" id="KW-0647">Proteasome</keyword>
<dbReference type="Pfam" id="PF17862">
    <property type="entry name" value="AAA_lid_3"/>
    <property type="match status" value="1"/>
</dbReference>
<dbReference type="FunFam" id="1.10.8.60:FF:000008">
    <property type="entry name" value="26S protease regulatory subunit 10B"/>
    <property type="match status" value="1"/>
</dbReference>
<proteinExistence type="inferred from homology"/>
<dbReference type="Gene3D" id="3.40.50.300">
    <property type="entry name" value="P-loop containing nucleotide triphosphate hydrolases"/>
    <property type="match status" value="1"/>
</dbReference>